<feature type="compositionally biased region" description="Low complexity" evidence="2">
    <location>
        <begin position="81"/>
        <end position="94"/>
    </location>
</feature>
<protein>
    <submittedName>
        <fullName evidence="3">Zn(2)-C6 fungal-type transcription factor afumD</fullName>
    </submittedName>
</protein>
<dbReference type="GO" id="GO:0008270">
    <property type="term" value="F:zinc ion binding"/>
    <property type="evidence" value="ECO:0007669"/>
    <property type="project" value="InterPro"/>
</dbReference>
<organism evidence="3 4">
    <name type="scientific">Passalora fulva</name>
    <name type="common">Tomato leaf mold</name>
    <name type="synonym">Cladosporium fulvum</name>
    <dbReference type="NCBI Taxonomy" id="5499"/>
    <lineage>
        <taxon>Eukaryota</taxon>
        <taxon>Fungi</taxon>
        <taxon>Dikarya</taxon>
        <taxon>Ascomycota</taxon>
        <taxon>Pezizomycotina</taxon>
        <taxon>Dothideomycetes</taxon>
        <taxon>Dothideomycetidae</taxon>
        <taxon>Mycosphaerellales</taxon>
        <taxon>Mycosphaerellaceae</taxon>
        <taxon>Fulvia</taxon>
    </lineage>
</organism>
<dbReference type="CDD" id="cd00067">
    <property type="entry name" value="GAL4"/>
    <property type="match status" value="1"/>
</dbReference>
<evidence type="ECO:0000256" key="1">
    <source>
        <dbReference type="ARBA" id="ARBA00023242"/>
    </source>
</evidence>
<reference evidence="3" key="1">
    <citation type="submission" date="2021-12" db="EMBL/GenBank/DDBJ databases">
        <authorList>
            <person name="Zaccaron A."/>
            <person name="Stergiopoulos I."/>
        </authorList>
    </citation>
    <scope>NUCLEOTIDE SEQUENCE</scope>
    <source>
        <strain evidence="3">Race5_Kim</strain>
    </source>
</reference>
<dbReference type="EMBL" id="CP090170">
    <property type="protein sequence ID" value="UJO21321.1"/>
    <property type="molecule type" value="Genomic_DNA"/>
</dbReference>
<evidence type="ECO:0000313" key="3">
    <source>
        <dbReference type="EMBL" id="UJO21321.1"/>
    </source>
</evidence>
<dbReference type="OrthoDB" id="3546279at2759"/>
<evidence type="ECO:0000313" key="4">
    <source>
        <dbReference type="Proteomes" id="UP000756132"/>
    </source>
</evidence>
<feature type="region of interest" description="Disordered" evidence="2">
    <location>
        <begin position="71"/>
        <end position="94"/>
    </location>
</feature>
<dbReference type="GeneID" id="71990897"/>
<sequence>MCSSADSGTRRAHRKSRGGCHECKRRRIKHCRYHVFADTRPRCDEARPSCAACVRHSHECVYGADHRPFSHKAPITRTHTAEPSPASSSMSTSASDAPACFTLTSTDLSLLHHWTRTASRTIVPTPHAHELWQDIFPHIGFKHPFVLHAILSLSALHLAEQDPAEHTTRHLHDAVQRHNEAVRGFQDTIRCLPDVSDGVCEALFACASINIVVVLCMYTHFGDQNDTDTDPAAREQRILGATWIPMIRGVQAVLEPTYDRVRLGPLAPMLHDAGWATLDPHQSPVPEDEHYRRLQSLWAFDSDRGMYDQTLHELRKCYIYTKEREARHGQLVHWADHPSCAGAMMWVQNTSDSFFARLNERRPAALLVFGYLGPILHLLENQGYWFLKTGGRKIVQVVSELLGPSWKSWMKWPREEVGLG</sequence>
<dbReference type="InterPro" id="IPR053157">
    <property type="entry name" value="Sterol_Uptake_Regulator"/>
</dbReference>
<gene>
    <name evidence="3" type="ORF">CLAFUR5_11019</name>
</gene>
<name>A0A9Q8PF27_PASFU</name>
<dbReference type="Gene3D" id="4.10.240.10">
    <property type="entry name" value="Zn(2)-C6 fungal-type DNA-binding domain"/>
    <property type="match status" value="1"/>
</dbReference>
<evidence type="ECO:0000256" key="2">
    <source>
        <dbReference type="SAM" id="MobiDB-lite"/>
    </source>
</evidence>
<dbReference type="Proteomes" id="UP000756132">
    <property type="component" value="Chromosome 8"/>
</dbReference>
<dbReference type="InterPro" id="IPR021858">
    <property type="entry name" value="Fun_TF"/>
</dbReference>
<dbReference type="Pfam" id="PF11951">
    <property type="entry name" value="Fungal_trans_2"/>
    <property type="match status" value="1"/>
</dbReference>
<dbReference type="RefSeq" id="XP_047765687.1">
    <property type="nucleotide sequence ID" value="XM_047910167.1"/>
</dbReference>
<dbReference type="GO" id="GO:0001228">
    <property type="term" value="F:DNA-binding transcription activator activity, RNA polymerase II-specific"/>
    <property type="evidence" value="ECO:0007669"/>
    <property type="project" value="TreeGrafter"/>
</dbReference>
<dbReference type="InterPro" id="IPR001138">
    <property type="entry name" value="Zn2Cys6_DnaBD"/>
</dbReference>
<proteinExistence type="predicted"/>
<dbReference type="PANTHER" id="PTHR47784:SF5">
    <property type="entry name" value="STEROL UPTAKE CONTROL PROTEIN 2"/>
    <property type="match status" value="1"/>
</dbReference>
<dbReference type="PANTHER" id="PTHR47784">
    <property type="entry name" value="STEROL UPTAKE CONTROL PROTEIN 2"/>
    <property type="match status" value="1"/>
</dbReference>
<dbReference type="KEGG" id="ffu:CLAFUR5_11019"/>
<dbReference type="InterPro" id="IPR036864">
    <property type="entry name" value="Zn2-C6_fun-type_DNA-bd_sf"/>
</dbReference>
<dbReference type="AlphaFoldDB" id="A0A9Q8PF27"/>
<accession>A0A9Q8PF27</accession>
<keyword evidence="1" id="KW-0539">Nucleus</keyword>
<reference evidence="3" key="2">
    <citation type="journal article" date="2022" name="Microb. Genom.">
        <title>A chromosome-scale genome assembly of the tomato pathogen Cladosporium fulvum reveals a compartmentalized genome architecture and the presence of a dispensable chromosome.</title>
        <authorList>
            <person name="Zaccaron A.Z."/>
            <person name="Chen L.H."/>
            <person name="Samaras A."/>
            <person name="Stergiopoulos I."/>
        </authorList>
    </citation>
    <scope>NUCLEOTIDE SEQUENCE</scope>
    <source>
        <strain evidence="3">Race5_Kim</strain>
    </source>
</reference>
<keyword evidence="4" id="KW-1185">Reference proteome</keyword>